<dbReference type="EMBL" id="JAHUTI010071596">
    <property type="protein sequence ID" value="MED6255668.1"/>
    <property type="molecule type" value="Genomic_DNA"/>
</dbReference>
<proteinExistence type="predicted"/>
<evidence type="ECO:0000313" key="2">
    <source>
        <dbReference type="Proteomes" id="UP001345963"/>
    </source>
</evidence>
<dbReference type="Proteomes" id="UP001345963">
    <property type="component" value="Unassembled WGS sequence"/>
</dbReference>
<protein>
    <submittedName>
        <fullName evidence="1">Uncharacterized protein</fullName>
    </submittedName>
</protein>
<reference evidence="1 2" key="1">
    <citation type="submission" date="2021-07" db="EMBL/GenBank/DDBJ databases">
        <authorList>
            <person name="Palmer J.M."/>
        </authorList>
    </citation>
    <scope>NUCLEOTIDE SEQUENCE [LARGE SCALE GENOMIC DNA]</scope>
    <source>
        <strain evidence="1 2">AT_MEX2019</strain>
        <tissue evidence="1">Muscle</tissue>
    </source>
</reference>
<name>A0ABU7BZ29_9TELE</name>
<organism evidence="1 2">
    <name type="scientific">Ataeniobius toweri</name>
    <dbReference type="NCBI Taxonomy" id="208326"/>
    <lineage>
        <taxon>Eukaryota</taxon>
        <taxon>Metazoa</taxon>
        <taxon>Chordata</taxon>
        <taxon>Craniata</taxon>
        <taxon>Vertebrata</taxon>
        <taxon>Euteleostomi</taxon>
        <taxon>Actinopterygii</taxon>
        <taxon>Neopterygii</taxon>
        <taxon>Teleostei</taxon>
        <taxon>Neoteleostei</taxon>
        <taxon>Acanthomorphata</taxon>
        <taxon>Ovalentaria</taxon>
        <taxon>Atherinomorphae</taxon>
        <taxon>Cyprinodontiformes</taxon>
        <taxon>Goodeidae</taxon>
        <taxon>Ataeniobius</taxon>
    </lineage>
</organism>
<accession>A0ABU7BZ29</accession>
<sequence>MSPLNEFILVNTSIVSLLSNLSDKGHFSLLLLPSLTLAQCQKTEHLFVGRFGCCQLQTKHQDIEMCLLHTERETKGLRGVCYLDLWPYPAFSLSGDSSVQLLLFTIYPINAHVPNSLACLLGACSES</sequence>
<evidence type="ECO:0000313" key="1">
    <source>
        <dbReference type="EMBL" id="MED6255668.1"/>
    </source>
</evidence>
<gene>
    <name evidence="1" type="ORF">ATANTOWER_013058</name>
</gene>
<keyword evidence="2" id="KW-1185">Reference proteome</keyword>
<comment type="caution">
    <text evidence="1">The sequence shown here is derived from an EMBL/GenBank/DDBJ whole genome shotgun (WGS) entry which is preliminary data.</text>
</comment>